<sequence>MEIRRHNQFQLLDGEFRLEGKRKSEAKALVTSSFGNLKSEYTDKFRFKSKLNFKDQGTRKELNQRIKRRSKIRITDENGKLIQSLQVRITYPLKFNIETGPGSDADTSVMKTMVVQGRSEKFYGVDDSRIIIRSTITRMGLVVMLGRLMWRVVMSSPM</sequence>
<dbReference type="Proteomes" id="UP001055879">
    <property type="component" value="Linkage Group LG04"/>
</dbReference>
<accession>A0ACB9CLE8</accession>
<reference evidence="1 2" key="2">
    <citation type="journal article" date="2022" name="Mol. Ecol. Resour.">
        <title>The genomes of chicory, endive, great burdock and yacon provide insights into Asteraceae paleo-polyploidization history and plant inulin production.</title>
        <authorList>
            <person name="Fan W."/>
            <person name="Wang S."/>
            <person name="Wang H."/>
            <person name="Wang A."/>
            <person name="Jiang F."/>
            <person name="Liu H."/>
            <person name="Zhao H."/>
            <person name="Xu D."/>
            <person name="Zhang Y."/>
        </authorList>
    </citation>
    <scope>NUCLEOTIDE SEQUENCE [LARGE SCALE GENOMIC DNA]</scope>
    <source>
        <strain evidence="2">cv. Niubang</strain>
    </source>
</reference>
<name>A0ACB9CLE8_ARCLA</name>
<reference evidence="2" key="1">
    <citation type="journal article" date="2022" name="Mol. Ecol. Resour.">
        <title>The genomes of chicory, endive, great burdock and yacon provide insights into Asteraceae palaeo-polyploidization history and plant inulin production.</title>
        <authorList>
            <person name="Fan W."/>
            <person name="Wang S."/>
            <person name="Wang H."/>
            <person name="Wang A."/>
            <person name="Jiang F."/>
            <person name="Liu H."/>
            <person name="Zhao H."/>
            <person name="Xu D."/>
            <person name="Zhang Y."/>
        </authorList>
    </citation>
    <scope>NUCLEOTIDE SEQUENCE [LARGE SCALE GENOMIC DNA]</scope>
    <source>
        <strain evidence="2">cv. Niubang</strain>
    </source>
</reference>
<evidence type="ECO:0000313" key="1">
    <source>
        <dbReference type="EMBL" id="KAI3735003.1"/>
    </source>
</evidence>
<comment type="caution">
    <text evidence="1">The sequence shown here is derived from an EMBL/GenBank/DDBJ whole genome shotgun (WGS) entry which is preliminary data.</text>
</comment>
<evidence type="ECO:0000313" key="2">
    <source>
        <dbReference type="Proteomes" id="UP001055879"/>
    </source>
</evidence>
<dbReference type="EMBL" id="CM042050">
    <property type="protein sequence ID" value="KAI3735003.1"/>
    <property type="molecule type" value="Genomic_DNA"/>
</dbReference>
<protein>
    <submittedName>
        <fullName evidence="1">Uncharacterized protein</fullName>
    </submittedName>
</protein>
<gene>
    <name evidence="1" type="ORF">L6452_14487</name>
</gene>
<proteinExistence type="predicted"/>
<keyword evidence="2" id="KW-1185">Reference proteome</keyword>
<organism evidence="1 2">
    <name type="scientific">Arctium lappa</name>
    <name type="common">Greater burdock</name>
    <name type="synonym">Lappa major</name>
    <dbReference type="NCBI Taxonomy" id="4217"/>
    <lineage>
        <taxon>Eukaryota</taxon>
        <taxon>Viridiplantae</taxon>
        <taxon>Streptophyta</taxon>
        <taxon>Embryophyta</taxon>
        <taxon>Tracheophyta</taxon>
        <taxon>Spermatophyta</taxon>
        <taxon>Magnoliopsida</taxon>
        <taxon>eudicotyledons</taxon>
        <taxon>Gunneridae</taxon>
        <taxon>Pentapetalae</taxon>
        <taxon>asterids</taxon>
        <taxon>campanulids</taxon>
        <taxon>Asterales</taxon>
        <taxon>Asteraceae</taxon>
        <taxon>Carduoideae</taxon>
        <taxon>Cardueae</taxon>
        <taxon>Arctiinae</taxon>
        <taxon>Arctium</taxon>
    </lineage>
</organism>